<dbReference type="PANTHER" id="PTHR23513:SF11">
    <property type="entry name" value="STAPHYLOFERRIN A TRANSPORTER"/>
    <property type="match status" value="1"/>
</dbReference>
<keyword evidence="2" id="KW-0813">Transport</keyword>
<dbReference type="PROSITE" id="PS50850">
    <property type="entry name" value="MFS"/>
    <property type="match status" value="1"/>
</dbReference>
<dbReference type="AlphaFoldDB" id="A0A8T7M5U6"/>
<feature type="region of interest" description="Disordered" evidence="7">
    <location>
        <begin position="1"/>
        <end position="28"/>
    </location>
</feature>
<gene>
    <name evidence="10" type="ORF">HXX08_16515</name>
    <name evidence="11" type="ORF">OZ401_002984</name>
</gene>
<feature type="compositionally biased region" description="Polar residues" evidence="7">
    <location>
        <begin position="1"/>
        <end position="18"/>
    </location>
</feature>
<keyword evidence="4 8" id="KW-0812">Transmembrane</keyword>
<accession>A0A8T7M5U6</accession>
<sequence length="433" mass="46694">MADQPSTDFESGGETLTASPAFPTIPATKKRKPSKMFVAMQNRNFRLFWNGAFVSNIGNWMQTIAQNWLVLSLSQSPFILGLVNFIGNLPMLLFGLYGGVIADRNSRRNVLLVTQSLMLISILVMAILTFTNLINIWLIVIIVSFVGMVSAFNAPAYQTIMLDLVGKENLMNAIAMNSIQFNLSRVIGPAIAGVIVVIFGVAACFFINALSFGAVLLALFMVQIPAITTTTQKHTVTSEIRETFSFLWSNKPMLGLIASSAAFSIFVFPYLSLLSVFAKDVYRSGADSYGLLMGAVGVGAVIGGLIIARLSELEKRARFVQIGTFIMVLSLVIFSFMPIILASLPFLAIAGGAMVTVQSSVNTIVQTNVPDNMRGRIISVWQLASMGLLPIGSLLGGTAAEFIGAPMTIAVGVLIFGAITLAVFIFIPKTRYL</sequence>
<evidence type="ECO:0000256" key="4">
    <source>
        <dbReference type="ARBA" id="ARBA00022692"/>
    </source>
</evidence>
<dbReference type="Gene3D" id="1.20.1250.20">
    <property type="entry name" value="MFS general substrate transporter like domains"/>
    <property type="match status" value="1"/>
</dbReference>
<feature type="transmembrane region" description="Helical" evidence="8">
    <location>
        <begin position="214"/>
        <end position="232"/>
    </location>
</feature>
<feature type="transmembrane region" description="Helical" evidence="8">
    <location>
        <begin position="136"/>
        <end position="165"/>
    </location>
</feature>
<protein>
    <submittedName>
        <fullName evidence="10">MFS transporter</fullName>
    </submittedName>
</protein>
<evidence type="ECO:0000256" key="6">
    <source>
        <dbReference type="ARBA" id="ARBA00023136"/>
    </source>
</evidence>
<evidence type="ECO:0000256" key="8">
    <source>
        <dbReference type="SAM" id="Phobius"/>
    </source>
</evidence>
<dbReference type="EMBL" id="CP128400">
    <property type="protein sequence ID" value="WJW69376.1"/>
    <property type="molecule type" value="Genomic_DNA"/>
</dbReference>
<evidence type="ECO:0000256" key="1">
    <source>
        <dbReference type="ARBA" id="ARBA00004651"/>
    </source>
</evidence>
<keyword evidence="13" id="KW-1185">Reference proteome</keyword>
<feature type="transmembrane region" description="Helical" evidence="8">
    <location>
        <begin position="402"/>
        <end position="427"/>
    </location>
</feature>
<name>A0A8T7M5U6_9CHLR</name>
<dbReference type="InterPro" id="IPR036259">
    <property type="entry name" value="MFS_trans_sf"/>
</dbReference>
<dbReference type="GO" id="GO:0022857">
    <property type="term" value="F:transmembrane transporter activity"/>
    <property type="evidence" value="ECO:0007669"/>
    <property type="project" value="InterPro"/>
</dbReference>
<evidence type="ECO:0000259" key="9">
    <source>
        <dbReference type="PROSITE" id="PS50850"/>
    </source>
</evidence>
<dbReference type="SUPFAM" id="SSF103473">
    <property type="entry name" value="MFS general substrate transporter"/>
    <property type="match status" value="1"/>
</dbReference>
<dbReference type="PANTHER" id="PTHR23513">
    <property type="entry name" value="INTEGRAL MEMBRANE EFFLUX PROTEIN-RELATED"/>
    <property type="match status" value="1"/>
</dbReference>
<feature type="transmembrane region" description="Helical" evidence="8">
    <location>
        <begin position="319"/>
        <end position="340"/>
    </location>
</feature>
<feature type="transmembrane region" description="Helical" evidence="8">
    <location>
        <begin position="289"/>
        <end position="307"/>
    </location>
</feature>
<dbReference type="RefSeq" id="WP_341471264.1">
    <property type="nucleotide sequence ID" value="NZ_CP128400.1"/>
</dbReference>
<dbReference type="InterPro" id="IPR020846">
    <property type="entry name" value="MFS_dom"/>
</dbReference>
<keyword evidence="6 8" id="KW-0472">Membrane</keyword>
<feature type="transmembrane region" description="Helical" evidence="8">
    <location>
        <begin position="78"/>
        <end position="98"/>
    </location>
</feature>
<evidence type="ECO:0000256" key="5">
    <source>
        <dbReference type="ARBA" id="ARBA00022989"/>
    </source>
</evidence>
<keyword evidence="3" id="KW-1003">Cell membrane</keyword>
<feature type="transmembrane region" description="Helical" evidence="8">
    <location>
        <begin position="253"/>
        <end position="277"/>
    </location>
</feature>
<evidence type="ECO:0000313" key="12">
    <source>
        <dbReference type="Proteomes" id="UP000521676"/>
    </source>
</evidence>
<evidence type="ECO:0000256" key="2">
    <source>
        <dbReference type="ARBA" id="ARBA00022448"/>
    </source>
</evidence>
<evidence type="ECO:0000313" key="10">
    <source>
        <dbReference type="EMBL" id="NWJ47464.1"/>
    </source>
</evidence>
<keyword evidence="5 8" id="KW-1133">Transmembrane helix</keyword>
<reference evidence="11" key="2">
    <citation type="journal article" date="2024" name="Nature">
        <title>Anoxygenic phototroph of the Chloroflexota uses a type I reaction centre.</title>
        <authorList>
            <person name="Tsuji J.M."/>
            <person name="Shaw N.A."/>
            <person name="Nagashima S."/>
            <person name="Venkiteswaran J.J."/>
            <person name="Schiff S.L."/>
            <person name="Watanabe T."/>
            <person name="Fukui M."/>
            <person name="Hanada S."/>
            <person name="Tank M."/>
            <person name="Neufeld J.D."/>
        </authorList>
    </citation>
    <scope>NUCLEOTIDE SEQUENCE</scope>
    <source>
        <strain evidence="11">L227-S17</strain>
    </source>
</reference>
<dbReference type="EMBL" id="JACATZ010000003">
    <property type="protein sequence ID" value="NWJ47464.1"/>
    <property type="molecule type" value="Genomic_DNA"/>
</dbReference>
<feature type="transmembrane region" description="Helical" evidence="8">
    <location>
        <begin position="346"/>
        <end position="365"/>
    </location>
</feature>
<dbReference type="InterPro" id="IPR010290">
    <property type="entry name" value="TM_effector"/>
</dbReference>
<evidence type="ECO:0000313" key="13">
    <source>
        <dbReference type="Proteomes" id="UP001431572"/>
    </source>
</evidence>
<reference evidence="10 12" key="1">
    <citation type="submission" date="2020-06" db="EMBL/GenBank/DDBJ databases">
        <title>Anoxygenic phototrophic Chloroflexota member uses a Type I reaction center.</title>
        <authorList>
            <person name="Tsuji J.M."/>
            <person name="Shaw N.A."/>
            <person name="Nagashima S."/>
            <person name="Venkiteswaran J."/>
            <person name="Schiff S.L."/>
            <person name="Hanada S."/>
            <person name="Tank M."/>
            <person name="Neufeld J.D."/>
        </authorList>
    </citation>
    <scope>NUCLEOTIDE SEQUENCE [LARGE SCALE GENOMIC DNA]</scope>
    <source>
        <strain evidence="10">L227-S17</strain>
    </source>
</reference>
<feature type="transmembrane region" description="Helical" evidence="8">
    <location>
        <begin position="186"/>
        <end position="208"/>
    </location>
</feature>
<feature type="transmembrane region" description="Helical" evidence="8">
    <location>
        <begin position="377"/>
        <end position="396"/>
    </location>
</feature>
<dbReference type="GO" id="GO:0005886">
    <property type="term" value="C:plasma membrane"/>
    <property type="evidence" value="ECO:0007669"/>
    <property type="project" value="UniProtKB-SubCell"/>
</dbReference>
<evidence type="ECO:0000256" key="7">
    <source>
        <dbReference type="SAM" id="MobiDB-lite"/>
    </source>
</evidence>
<dbReference type="CDD" id="cd06173">
    <property type="entry name" value="MFS_MefA_like"/>
    <property type="match status" value="1"/>
</dbReference>
<dbReference type="Proteomes" id="UP001431572">
    <property type="component" value="Chromosome 2"/>
</dbReference>
<feature type="transmembrane region" description="Helical" evidence="8">
    <location>
        <begin position="110"/>
        <end position="130"/>
    </location>
</feature>
<dbReference type="Proteomes" id="UP000521676">
    <property type="component" value="Unassembled WGS sequence"/>
</dbReference>
<feature type="domain" description="Major facilitator superfamily (MFS) profile" evidence="9">
    <location>
        <begin position="44"/>
        <end position="431"/>
    </location>
</feature>
<comment type="subcellular location">
    <subcellularLocation>
        <location evidence="1">Cell membrane</location>
        <topology evidence="1">Multi-pass membrane protein</topology>
    </subcellularLocation>
</comment>
<evidence type="ECO:0000313" key="11">
    <source>
        <dbReference type="EMBL" id="WJW69376.1"/>
    </source>
</evidence>
<evidence type="ECO:0000256" key="3">
    <source>
        <dbReference type="ARBA" id="ARBA00022475"/>
    </source>
</evidence>
<organism evidence="10 12">
    <name type="scientific">Candidatus Chlorohelix allophototropha</name>
    <dbReference type="NCBI Taxonomy" id="3003348"/>
    <lineage>
        <taxon>Bacteria</taxon>
        <taxon>Bacillati</taxon>
        <taxon>Chloroflexota</taxon>
        <taxon>Chloroflexia</taxon>
        <taxon>Candidatus Chloroheliales</taxon>
        <taxon>Candidatus Chloroheliaceae</taxon>
        <taxon>Candidatus Chlorohelix</taxon>
    </lineage>
</organism>
<proteinExistence type="predicted"/>
<dbReference type="Pfam" id="PF05977">
    <property type="entry name" value="MFS_3"/>
    <property type="match status" value="1"/>
</dbReference>